<keyword evidence="6" id="KW-1185">Reference proteome</keyword>
<name>A0A4Z1SVE8_GIAMU</name>
<evidence type="ECO:0000313" key="5">
    <source>
        <dbReference type="EMBL" id="TNJ29630.1"/>
    </source>
</evidence>
<evidence type="ECO:0000256" key="1">
    <source>
        <dbReference type="ARBA" id="ARBA00005640"/>
    </source>
</evidence>
<organism evidence="5 6">
    <name type="scientific">Giardia muris</name>
    <dbReference type="NCBI Taxonomy" id="5742"/>
    <lineage>
        <taxon>Eukaryota</taxon>
        <taxon>Metamonada</taxon>
        <taxon>Diplomonadida</taxon>
        <taxon>Hexamitidae</taxon>
        <taxon>Giardiinae</taxon>
        <taxon>Giardia</taxon>
    </lineage>
</organism>
<evidence type="ECO:0000256" key="3">
    <source>
        <dbReference type="ARBA" id="ARBA00023274"/>
    </source>
</evidence>
<proteinExistence type="inferred from homology"/>
<comment type="caution">
    <text evidence="5">The sequence shown here is derived from an EMBL/GenBank/DDBJ whole genome shotgun (WGS) entry which is preliminary data.</text>
</comment>
<feature type="region of interest" description="Disordered" evidence="4">
    <location>
        <begin position="183"/>
        <end position="203"/>
    </location>
</feature>
<evidence type="ECO:0000313" key="6">
    <source>
        <dbReference type="Proteomes" id="UP000315496"/>
    </source>
</evidence>
<dbReference type="Proteomes" id="UP000315496">
    <property type="component" value="Chromosome 1"/>
</dbReference>
<dbReference type="GO" id="GO:0006412">
    <property type="term" value="P:translation"/>
    <property type="evidence" value="ECO:0007669"/>
    <property type="project" value="InterPro"/>
</dbReference>
<evidence type="ECO:0000256" key="4">
    <source>
        <dbReference type="SAM" id="MobiDB-lite"/>
    </source>
</evidence>
<dbReference type="PANTHER" id="PTHR11722">
    <property type="entry name" value="60S RIBOSOMAL PROTEIN L13"/>
    <property type="match status" value="1"/>
</dbReference>
<gene>
    <name evidence="5" type="ORF">GMRT_16284</name>
</gene>
<dbReference type="InterPro" id="IPR001380">
    <property type="entry name" value="Ribosomal_eL13"/>
</dbReference>
<reference evidence="5 6" key="1">
    <citation type="submission" date="2019-05" db="EMBL/GenBank/DDBJ databases">
        <title>The compact genome of Giardia muris reveals important steps in the evolution of intestinal protozoan parasites.</title>
        <authorList>
            <person name="Xu F."/>
            <person name="Jimenez-Gonzalez A."/>
            <person name="Einarsson E."/>
            <person name="Astvaldsson A."/>
            <person name="Peirasmaki D."/>
            <person name="Eckmann L."/>
            <person name="Andersson J.O."/>
            <person name="Svard S.G."/>
            <person name="Jerlstrom-Hultqvist J."/>
        </authorList>
    </citation>
    <scope>NUCLEOTIDE SEQUENCE [LARGE SCALE GENOMIC DNA]</scope>
    <source>
        <strain evidence="5 6">Roberts-Thomson</strain>
    </source>
</reference>
<dbReference type="HAMAP" id="MF_00499">
    <property type="entry name" value="Ribosomal_eL13"/>
    <property type="match status" value="1"/>
</dbReference>
<keyword evidence="2 5" id="KW-0689">Ribosomal protein</keyword>
<dbReference type="Pfam" id="PF01294">
    <property type="entry name" value="Ribosomal_L13e"/>
    <property type="match status" value="1"/>
</dbReference>
<dbReference type="GO" id="GO:0003735">
    <property type="term" value="F:structural constituent of ribosome"/>
    <property type="evidence" value="ECO:0007669"/>
    <property type="project" value="InterPro"/>
</dbReference>
<evidence type="ECO:0000256" key="2">
    <source>
        <dbReference type="ARBA" id="ARBA00022980"/>
    </source>
</evidence>
<dbReference type="GO" id="GO:0022625">
    <property type="term" value="C:cytosolic large ribosomal subunit"/>
    <property type="evidence" value="ECO:0007669"/>
    <property type="project" value="TreeGrafter"/>
</dbReference>
<dbReference type="AlphaFoldDB" id="A0A4Z1SVE8"/>
<comment type="similarity">
    <text evidence="1">Belongs to the eukaryotic ribosomal protein eL13 family.</text>
</comment>
<protein>
    <submittedName>
        <fullName evidence="5">Ribosomal protein L13</fullName>
    </submittedName>
</protein>
<keyword evidence="3" id="KW-0687">Ribonucleoprotein</keyword>
<sequence length="203" mass="23147">MGHNVAFSKIHRRKNDRRGPVLVRHWFKEEARKERLLQARIKKAEAVFPRPVKKLYPIVTCCSQRYNMKKRLGAGFSLAELKGANISVPRARQLGISVDKRRHNKSEESIALNVARLQEYLKSIVIFNKNTPPEEIKAALQCKTTIMPIQKMTSPFSIGSVAEQDTPANVFKHVKDIRDAPKIARREKRKAAIEAAQSKGKKK</sequence>
<dbReference type="PANTHER" id="PTHR11722:SF0">
    <property type="entry name" value="LARGE RIBOSOMAL SUBUNIT PROTEIN EL13"/>
    <property type="match status" value="1"/>
</dbReference>
<dbReference type="GO" id="GO:0003723">
    <property type="term" value="F:RNA binding"/>
    <property type="evidence" value="ECO:0007669"/>
    <property type="project" value="TreeGrafter"/>
</dbReference>
<accession>A0A4Z1SVE8</accession>
<dbReference type="EMBL" id="VDLU01000001">
    <property type="protein sequence ID" value="TNJ29630.1"/>
    <property type="molecule type" value="Genomic_DNA"/>
</dbReference>
<dbReference type="OrthoDB" id="10264538at2759"/>
<dbReference type="VEuPathDB" id="GiardiaDB:GMRT_16284"/>